<evidence type="ECO:0000313" key="9">
    <source>
        <dbReference type="Proteomes" id="UP000031972"/>
    </source>
</evidence>
<keyword evidence="4 6" id="KW-1133">Transmembrane helix</keyword>
<dbReference type="InterPro" id="IPR020846">
    <property type="entry name" value="MFS_dom"/>
</dbReference>
<dbReference type="PATRIC" id="fig|220754.4.peg.992"/>
<reference evidence="8 9" key="1">
    <citation type="submission" date="2015-01" db="EMBL/GenBank/DDBJ databases">
        <title>Jeotgalibacillus campisalis genome sequencing.</title>
        <authorList>
            <person name="Goh K.M."/>
            <person name="Chan K.-G."/>
            <person name="Yaakop A.S."/>
            <person name="Ee R."/>
            <person name="Gan H.M."/>
            <person name="Chan C.S."/>
        </authorList>
    </citation>
    <scope>NUCLEOTIDE SEQUENCE [LARGE SCALE GENOMIC DNA]</scope>
    <source>
        <strain evidence="8 9">SF-57</strain>
    </source>
</reference>
<accession>A0A0C2VQB8</accession>
<organism evidence="8 9">
    <name type="scientific">Jeotgalibacillus campisalis</name>
    <dbReference type="NCBI Taxonomy" id="220754"/>
    <lineage>
        <taxon>Bacteria</taxon>
        <taxon>Bacillati</taxon>
        <taxon>Bacillota</taxon>
        <taxon>Bacilli</taxon>
        <taxon>Bacillales</taxon>
        <taxon>Caryophanaceae</taxon>
        <taxon>Jeotgalibacillus</taxon>
    </lineage>
</organism>
<keyword evidence="2" id="KW-0813">Transport</keyword>
<sequence>MKKLRDRSVLLWGTVLYFLSFAVISFHNTPIVLIISMLIATIGELMHIPVKQTLLANMIPDHARGVYLSLYGLMAIGGSALAGLFFSGVGSFHPMSLLDSCYCQGFRWLGSMVG</sequence>
<evidence type="ECO:0000256" key="1">
    <source>
        <dbReference type="ARBA" id="ARBA00004651"/>
    </source>
</evidence>
<dbReference type="Gene3D" id="1.20.1250.20">
    <property type="entry name" value="MFS general substrate transporter like domains"/>
    <property type="match status" value="1"/>
</dbReference>
<evidence type="ECO:0000256" key="4">
    <source>
        <dbReference type="ARBA" id="ARBA00022989"/>
    </source>
</evidence>
<keyword evidence="9" id="KW-1185">Reference proteome</keyword>
<evidence type="ECO:0000256" key="2">
    <source>
        <dbReference type="ARBA" id="ARBA00022448"/>
    </source>
</evidence>
<dbReference type="SUPFAM" id="SSF103473">
    <property type="entry name" value="MFS general substrate transporter"/>
    <property type="match status" value="1"/>
</dbReference>
<evidence type="ECO:0000313" key="8">
    <source>
        <dbReference type="EMBL" id="KIL51092.1"/>
    </source>
</evidence>
<dbReference type="PROSITE" id="PS50850">
    <property type="entry name" value="MFS"/>
    <property type="match status" value="1"/>
</dbReference>
<feature type="transmembrane region" description="Helical" evidence="6">
    <location>
        <begin position="9"/>
        <end position="26"/>
    </location>
</feature>
<proteinExistence type="predicted"/>
<gene>
    <name evidence="8" type="ORF">KR50_09730</name>
</gene>
<keyword evidence="3 6" id="KW-0812">Transmembrane</keyword>
<feature type="domain" description="Major facilitator superfamily (MFS) profile" evidence="7">
    <location>
        <begin position="1"/>
        <end position="114"/>
    </location>
</feature>
<dbReference type="GO" id="GO:0022857">
    <property type="term" value="F:transmembrane transporter activity"/>
    <property type="evidence" value="ECO:0007669"/>
    <property type="project" value="InterPro"/>
</dbReference>
<name>A0A0C2VQB8_9BACL</name>
<evidence type="ECO:0000256" key="6">
    <source>
        <dbReference type="SAM" id="Phobius"/>
    </source>
</evidence>
<feature type="transmembrane region" description="Helical" evidence="6">
    <location>
        <begin position="32"/>
        <end position="50"/>
    </location>
</feature>
<dbReference type="InterPro" id="IPR036259">
    <property type="entry name" value="MFS_trans_sf"/>
</dbReference>
<comment type="subcellular location">
    <subcellularLocation>
        <location evidence="1">Cell membrane</location>
        <topology evidence="1">Multi-pass membrane protein</topology>
    </subcellularLocation>
</comment>
<dbReference type="EMBL" id="JXRR01000008">
    <property type="protein sequence ID" value="KIL51092.1"/>
    <property type="molecule type" value="Genomic_DNA"/>
</dbReference>
<comment type="caution">
    <text evidence="8">The sequence shown here is derived from an EMBL/GenBank/DDBJ whole genome shotgun (WGS) entry which is preliminary data.</text>
</comment>
<protein>
    <submittedName>
        <fullName evidence="8">Arabinose ABC transporter permease</fullName>
    </submittedName>
</protein>
<dbReference type="GO" id="GO:0005886">
    <property type="term" value="C:plasma membrane"/>
    <property type="evidence" value="ECO:0007669"/>
    <property type="project" value="UniProtKB-SubCell"/>
</dbReference>
<dbReference type="Proteomes" id="UP000031972">
    <property type="component" value="Unassembled WGS sequence"/>
</dbReference>
<keyword evidence="5 6" id="KW-0472">Membrane</keyword>
<evidence type="ECO:0000259" key="7">
    <source>
        <dbReference type="PROSITE" id="PS50850"/>
    </source>
</evidence>
<dbReference type="AlphaFoldDB" id="A0A0C2VQB8"/>
<dbReference type="InterPro" id="IPR011701">
    <property type="entry name" value="MFS"/>
</dbReference>
<evidence type="ECO:0000256" key="3">
    <source>
        <dbReference type="ARBA" id="ARBA00022692"/>
    </source>
</evidence>
<evidence type="ECO:0000256" key="5">
    <source>
        <dbReference type="ARBA" id="ARBA00023136"/>
    </source>
</evidence>
<feature type="transmembrane region" description="Helical" evidence="6">
    <location>
        <begin position="70"/>
        <end position="89"/>
    </location>
</feature>
<dbReference type="Pfam" id="PF07690">
    <property type="entry name" value="MFS_1"/>
    <property type="match status" value="1"/>
</dbReference>